<feature type="transmembrane region" description="Helical" evidence="1">
    <location>
        <begin position="32"/>
        <end position="50"/>
    </location>
</feature>
<sequence>METAHPPVPPDLTRRAVARGGRLLRVRNAARTLAWTVLAGATVLFLRWAAATEPWRLPPDRLTPPWPG</sequence>
<comment type="caution">
    <text evidence="2">The sequence shown here is derived from an EMBL/GenBank/DDBJ whole genome shotgun (WGS) entry which is preliminary data.</text>
</comment>
<keyword evidence="1" id="KW-1133">Transmembrane helix</keyword>
<accession>A0A927IEM3</accession>
<dbReference type="AlphaFoldDB" id="A0A927IEM3"/>
<keyword evidence="3" id="KW-1185">Reference proteome</keyword>
<gene>
    <name evidence="2" type="ORF">IF129_18370</name>
</gene>
<protein>
    <submittedName>
        <fullName evidence="2">Uncharacterized protein</fullName>
    </submittedName>
</protein>
<keyword evidence="1" id="KW-0472">Membrane</keyword>
<evidence type="ECO:0000313" key="3">
    <source>
        <dbReference type="Proteomes" id="UP000632289"/>
    </source>
</evidence>
<proteinExistence type="predicted"/>
<evidence type="ECO:0000313" key="2">
    <source>
        <dbReference type="EMBL" id="MBD3933511.1"/>
    </source>
</evidence>
<dbReference type="Proteomes" id="UP000632289">
    <property type="component" value="Unassembled WGS sequence"/>
</dbReference>
<reference evidence="2" key="1">
    <citation type="submission" date="2020-09" db="EMBL/GenBank/DDBJ databases">
        <title>Secondary metabolite and genome analysis of marine Streptomyces chumphonensis KK1-2T.</title>
        <authorList>
            <person name="Phongsopitanun W."/>
            <person name="Kanchanasin P."/>
            <person name="Pittayakhajonwut P."/>
            <person name="Suwanborirux K."/>
            <person name="Tanasupawat S."/>
        </authorList>
    </citation>
    <scope>NUCLEOTIDE SEQUENCE</scope>
    <source>
        <strain evidence="2">KK1-2</strain>
    </source>
</reference>
<keyword evidence="1" id="KW-0812">Transmembrane</keyword>
<dbReference type="EMBL" id="JACXYU010000010">
    <property type="protein sequence ID" value="MBD3933511.1"/>
    <property type="molecule type" value="Genomic_DNA"/>
</dbReference>
<name>A0A927IEM3_9ACTN</name>
<evidence type="ECO:0000256" key="1">
    <source>
        <dbReference type="SAM" id="Phobius"/>
    </source>
</evidence>
<organism evidence="2 3">
    <name type="scientific">Streptomyces chumphonensis</name>
    <dbReference type="NCBI Taxonomy" id="1214925"/>
    <lineage>
        <taxon>Bacteria</taxon>
        <taxon>Bacillati</taxon>
        <taxon>Actinomycetota</taxon>
        <taxon>Actinomycetes</taxon>
        <taxon>Kitasatosporales</taxon>
        <taxon>Streptomycetaceae</taxon>
        <taxon>Streptomyces</taxon>
    </lineage>
</organism>